<feature type="region of interest" description="Disordered" evidence="6">
    <location>
        <begin position="569"/>
        <end position="612"/>
    </location>
</feature>
<dbReference type="InterPro" id="IPR042267">
    <property type="entry name" value="VTC_sf"/>
</dbReference>
<keyword evidence="4 7" id="KW-1133">Transmembrane helix</keyword>
<dbReference type="eggNOG" id="KOG1161">
    <property type="taxonomic scope" value="Eukaryota"/>
</dbReference>
<dbReference type="GO" id="GO:0016237">
    <property type="term" value="P:microautophagy"/>
    <property type="evidence" value="ECO:0007669"/>
    <property type="project" value="TreeGrafter"/>
</dbReference>
<dbReference type="AlphaFoldDB" id="U4LLR7"/>
<dbReference type="Pfam" id="PF09359">
    <property type="entry name" value="VTC"/>
    <property type="match status" value="1"/>
</dbReference>
<proteinExistence type="predicted"/>
<dbReference type="GO" id="GO:0033254">
    <property type="term" value="C:vacuolar transporter chaperone complex"/>
    <property type="evidence" value="ECO:0007669"/>
    <property type="project" value="TreeGrafter"/>
</dbReference>
<reference evidence="9 10" key="1">
    <citation type="journal article" date="2013" name="PLoS Genet.">
        <title>The genome and development-dependent transcriptomes of Pyronema confluens: a window into fungal evolution.</title>
        <authorList>
            <person name="Traeger S."/>
            <person name="Altegoer F."/>
            <person name="Freitag M."/>
            <person name="Gabaldon T."/>
            <person name="Kempken F."/>
            <person name="Kumar A."/>
            <person name="Marcet-Houben M."/>
            <person name="Poggeler S."/>
            <person name="Stajich J.E."/>
            <person name="Nowrousian M."/>
        </authorList>
    </citation>
    <scope>NUCLEOTIDE SEQUENCE [LARGE SCALE GENOMIC DNA]</scope>
    <source>
        <strain evidence="10">CBS 100304</strain>
        <tissue evidence="9">Vegetative mycelium</tissue>
    </source>
</reference>
<dbReference type="GO" id="GO:0007034">
    <property type="term" value="P:vacuolar transport"/>
    <property type="evidence" value="ECO:0007669"/>
    <property type="project" value="TreeGrafter"/>
</dbReference>
<dbReference type="Proteomes" id="UP000018144">
    <property type="component" value="Unassembled WGS sequence"/>
</dbReference>
<dbReference type="InterPro" id="IPR018966">
    <property type="entry name" value="VTC_domain"/>
</dbReference>
<dbReference type="OMA" id="FAFKQNA"/>
<gene>
    <name evidence="9" type="ORF">PCON_14115</name>
</gene>
<evidence type="ECO:0000256" key="3">
    <source>
        <dbReference type="ARBA" id="ARBA00022692"/>
    </source>
</evidence>
<evidence type="ECO:0000256" key="7">
    <source>
        <dbReference type="SAM" id="Phobius"/>
    </source>
</evidence>
<keyword evidence="3 7" id="KW-0812">Transmembrane</keyword>
<evidence type="ECO:0000256" key="4">
    <source>
        <dbReference type="ARBA" id="ARBA00022989"/>
    </source>
</evidence>
<keyword evidence="10" id="KW-1185">Reference proteome</keyword>
<accession>U4LLR7</accession>
<dbReference type="CDD" id="cd14474">
    <property type="entry name" value="SPX_YDR089W"/>
    <property type="match status" value="1"/>
</dbReference>
<keyword evidence="2" id="KW-0926">Vacuole</keyword>
<feature type="region of interest" description="Disordered" evidence="6">
    <location>
        <begin position="273"/>
        <end position="315"/>
    </location>
</feature>
<dbReference type="OrthoDB" id="5588846at2759"/>
<feature type="transmembrane region" description="Helical" evidence="7">
    <location>
        <begin position="762"/>
        <end position="785"/>
    </location>
</feature>
<dbReference type="GO" id="GO:0000329">
    <property type="term" value="C:fungal-type vacuole membrane"/>
    <property type="evidence" value="ECO:0007669"/>
    <property type="project" value="TreeGrafter"/>
</dbReference>
<keyword evidence="5 7" id="KW-0472">Membrane</keyword>
<evidence type="ECO:0000256" key="5">
    <source>
        <dbReference type="ARBA" id="ARBA00023136"/>
    </source>
</evidence>
<dbReference type="PANTHER" id="PTHR46140">
    <property type="entry name" value="VACUOLAR TRANSPORTER CHAPERONE 1-RELATED"/>
    <property type="match status" value="1"/>
</dbReference>
<evidence type="ECO:0000256" key="6">
    <source>
        <dbReference type="SAM" id="MobiDB-lite"/>
    </source>
</evidence>
<feature type="domain" description="SPX" evidence="8">
    <location>
        <begin position="1"/>
        <end position="154"/>
    </location>
</feature>
<dbReference type="InterPro" id="IPR051572">
    <property type="entry name" value="VTC_Complex_Subunit"/>
</dbReference>
<dbReference type="PROSITE" id="PS51382">
    <property type="entry name" value="SPX"/>
    <property type="match status" value="1"/>
</dbReference>
<dbReference type="EMBL" id="HF936006">
    <property type="protein sequence ID" value="CCX33084.1"/>
    <property type="molecule type" value="Genomic_DNA"/>
</dbReference>
<evidence type="ECO:0000256" key="2">
    <source>
        <dbReference type="ARBA" id="ARBA00022554"/>
    </source>
</evidence>
<dbReference type="Gene3D" id="3.20.100.30">
    <property type="entry name" value="VTC, catalytic tunnel domain"/>
    <property type="match status" value="1"/>
</dbReference>
<dbReference type="GO" id="GO:0042144">
    <property type="term" value="P:vacuole fusion, non-autophagic"/>
    <property type="evidence" value="ECO:0007669"/>
    <property type="project" value="TreeGrafter"/>
</dbReference>
<dbReference type="InterPro" id="IPR004331">
    <property type="entry name" value="SPX_dom"/>
</dbReference>
<dbReference type="STRING" id="1076935.U4LLR7"/>
<name>U4LLR7_PYROM</name>
<evidence type="ECO:0000313" key="9">
    <source>
        <dbReference type="EMBL" id="CCX33084.1"/>
    </source>
</evidence>
<evidence type="ECO:0000256" key="1">
    <source>
        <dbReference type="ARBA" id="ARBA00004128"/>
    </source>
</evidence>
<evidence type="ECO:0000259" key="8">
    <source>
        <dbReference type="PROSITE" id="PS51382"/>
    </source>
</evidence>
<feature type="compositionally biased region" description="Polar residues" evidence="6">
    <location>
        <begin position="291"/>
        <end position="315"/>
    </location>
</feature>
<feature type="compositionally biased region" description="Polar residues" evidence="6">
    <location>
        <begin position="571"/>
        <end position="604"/>
    </location>
</feature>
<dbReference type="GO" id="GO:0006799">
    <property type="term" value="P:polyphosphate biosynthetic process"/>
    <property type="evidence" value="ECO:0007669"/>
    <property type="project" value="UniProtKB-ARBA"/>
</dbReference>
<dbReference type="PANTHER" id="PTHR46140:SF1">
    <property type="entry name" value="VACUOLAR TRANSPORTER CHAPERONE COMPLEX SUBUNIT 4-RELATED"/>
    <property type="match status" value="1"/>
</dbReference>
<evidence type="ECO:0000313" key="10">
    <source>
        <dbReference type="Proteomes" id="UP000018144"/>
    </source>
</evidence>
<organism evidence="9 10">
    <name type="scientific">Pyronema omphalodes (strain CBS 100304)</name>
    <name type="common">Pyronema confluens</name>
    <dbReference type="NCBI Taxonomy" id="1076935"/>
    <lineage>
        <taxon>Eukaryota</taxon>
        <taxon>Fungi</taxon>
        <taxon>Dikarya</taxon>
        <taxon>Ascomycota</taxon>
        <taxon>Pezizomycotina</taxon>
        <taxon>Pezizomycetes</taxon>
        <taxon>Pezizales</taxon>
        <taxon>Pyronemataceae</taxon>
        <taxon>Pyronema</taxon>
    </lineage>
</organism>
<protein>
    <submittedName>
        <fullName evidence="9">Similar to Vacuolar transporter chaperone 4 acc. no. P78810</fullName>
    </submittedName>
</protein>
<feature type="transmembrane region" description="Helical" evidence="7">
    <location>
        <begin position="797"/>
        <end position="823"/>
    </location>
</feature>
<comment type="subcellular location">
    <subcellularLocation>
        <location evidence="1">Vacuole membrane</location>
        <topology evidence="1">Multi-pass membrane protein</topology>
    </subcellularLocation>
</comment>
<sequence length="833" mass="93976">MKYGEALPLRSVREWMPYNIDYTEIKQLIKHYTTQNPPVSSPDQHTDFENEVFEVFLDQLQRIDLFVKSKAGEIDRRIANCQRQVNELRQLTPSARGAAKIATRYAKVEQEVERAGHDVQLLSRFVNVQRTGFHKLLKKYRKWSNSSQLPERFLQLLESPTSFHRQDFDQNVLEVSELLKAVRDGLTILNNSDFPVESLQPSRIASRMPSMDFGSLRQAYQEAPESCLDLDVSFGTAAITPKGGRAVFWVHRDYLIELQVFLLRHLVLQNATPEPTRPGTPLLSRRSSSLQPNHNANPPSGIAQQHAASRHTSTTSVAGGDTIGLVVLDNLASFSDVHTSATVDRISQSVMRTAGQIRWCSRDTCASVVVSDHSGTILPRRGPDGVEDAPKEPELLEVKVKRKLVEILINPDAEISKLNDSHSTAKQRHTIQKIREWLRENPGVVPLAKILSHRTRFSGPVTGGLAYAFLDRDVKMMGIEKKEGLAEEVERECLEFPHAILEVRWDGDDVPAFVEELEGSHMVETVPGFSLEVHAIYALHRPTTMSPPFWLPALTKDIRKTPSHARLRGLSSHQMQSGTSSKTSSVGHTTTTHFDPSSPATPMTSDHDTPPRRKRYQRLLRTKKPPITTPQSRKLTDNWYWNEFDDGSDREEAYTVRVRPRTADSVDNDPEGEQSLSAFMWAEMRKMLNWRGKKQRLRAGRREYEPLLGGDSDTEAESELDIARRRYEGGMQMNYTTFDPAMDSYSDHFDNDMINYRSIAHLMLLGMSFFVLLITGALAVGESVLDHKHKRRNIGNVVIIDLGVFVGTLVALGLAGMSGIAFLCKRETSELDA</sequence>